<dbReference type="AlphaFoldDB" id="A0A4V2DCS1"/>
<evidence type="ECO:0000313" key="2">
    <source>
        <dbReference type="EMBL" id="RZF62468.1"/>
    </source>
</evidence>
<feature type="transmembrane region" description="Helical" evidence="1">
    <location>
        <begin position="61"/>
        <end position="81"/>
    </location>
</feature>
<organism evidence="2 3">
    <name type="scientific">Sphingobacterium corticibacterium</name>
    <dbReference type="NCBI Taxonomy" id="2484746"/>
    <lineage>
        <taxon>Bacteria</taxon>
        <taxon>Pseudomonadati</taxon>
        <taxon>Bacteroidota</taxon>
        <taxon>Sphingobacteriia</taxon>
        <taxon>Sphingobacteriales</taxon>
        <taxon>Sphingobacteriaceae</taxon>
        <taxon>Sphingobacterium</taxon>
    </lineage>
</organism>
<protein>
    <submittedName>
        <fullName evidence="2">Uncharacterized protein</fullName>
    </submittedName>
</protein>
<keyword evidence="3" id="KW-1185">Reference proteome</keyword>
<feature type="transmembrane region" description="Helical" evidence="1">
    <location>
        <begin position="227"/>
        <end position="246"/>
    </location>
</feature>
<feature type="transmembrane region" description="Helical" evidence="1">
    <location>
        <begin position="328"/>
        <end position="352"/>
    </location>
</feature>
<dbReference type="RefSeq" id="WP_130140694.1">
    <property type="nucleotide sequence ID" value="NZ_SGIT01000001.1"/>
</dbReference>
<keyword evidence="1" id="KW-1133">Transmembrane helix</keyword>
<dbReference type="Proteomes" id="UP000292855">
    <property type="component" value="Unassembled WGS sequence"/>
</dbReference>
<feature type="transmembrane region" description="Helical" evidence="1">
    <location>
        <begin position="196"/>
        <end position="215"/>
    </location>
</feature>
<feature type="transmembrane region" description="Helical" evidence="1">
    <location>
        <begin position="252"/>
        <end position="273"/>
    </location>
</feature>
<feature type="transmembrane region" description="Helical" evidence="1">
    <location>
        <begin position="294"/>
        <end position="316"/>
    </location>
</feature>
<keyword evidence="1" id="KW-0812">Transmembrane</keyword>
<proteinExistence type="predicted"/>
<gene>
    <name evidence="2" type="ORF">EWE74_06615</name>
</gene>
<accession>A0A4V2DCS1</accession>
<feature type="transmembrane region" description="Helical" evidence="1">
    <location>
        <begin position="154"/>
        <end position="176"/>
    </location>
</feature>
<dbReference type="EMBL" id="SGIT01000001">
    <property type="protein sequence ID" value="RZF62468.1"/>
    <property type="molecule type" value="Genomic_DNA"/>
</dbReference>
<feature type="transmembrane region" description="Helical" evidence="1">
    <location>
        <begin position="93"/>
        <end position="114"/>
    </location>
</feature>
<feature type="transmembrane region" description="Helical" evidence="1">
    <location>
        <begin position="364"/>
        <end position="388"/>
    </location>
</feature>
<sequence length="421" mass="48180">MVLEGFRNMLGFIQKNTVRHWLIVAVLNLLIVAGFGLLMRLKTIFPLAWVNQKYIMHAHSHFAFSGWVSHALMVLMLMAIFRLRANDPLPSRYQYIITANLLASFGMLVCFTLQGYGLYAIIFSTLTLFISFIFAGIGWRDIGRSTIPAVVKYWFKAALFFSVLSSLGTFSLVRLMATQQLDPLKQLASVYFYLHFQYNGWFLFVCLGLFLYWLYASSGVVACTKRLFWLFFSCVIPAYFLSVLWWKAFPDWLYVIVVATVLLQLGIWLRFVRQVFLSFREGNALQAINPTTKIIWIGVMGAIFLKILLQAASVIPSLSQLVYGYRPIVIAYLHLVLLVIISLFIVGFAFQMHILRLNKIVHRWMMGLAIGVVLNEFVLMLQGIGGLVRVYVPFTNHFLVLASGIIVISVCGILWKQRNFQ</sequence>
<dbReference type="OrthoDB" id="2827525at2"/>
<name>A0A4V2DCS1_9SPHI</name>
<evidence type="ECO:0000256" key="1">
    <source>
        <dbReference type="SAM" id="Phobius"/>
    </source>
</evidence>
<feature type="transmembrane region" description="Helical" evidence="1">
    <location>
        <begin position="21"/>
        <end position="41"/>
    </location>
</feature>
<feature type="transmembrane region" description="Helical" evidence="1">
    <location>
        <begin position="120"/>
        <end position="142"/>
    </location>
</feature>
<feature type="transmembrane region" description="Helical" evidence="1">
    <location>
        <begin position="394"/>
        <end position="415"/>
    </location>
</feature>
<comment type="caution">
    <text evidence="2">The sequence shown here is derived from an EMBL/GenBank/DDBJ whole genome shotgun (WGS) entry which is preliminary data.</text>
</comment>
<keyword evidence="1" id="KW-0472">Membrane</keyword>
<evidence type="ECO:0000313" key="3">
    <source>
        <dbReference type="Proteomes" id="UP000292855"/>
    </source>
</evidence>
<reference evidence="2 3" key="1">
    <citation type="submission" date="2019-02" db="EMBL/GenBank/DDBJ databases">
        <authorList>
            <person name="Li Y."/>
        </authorList>
    </citation>
    <scope>NUCLEOTIDE SEQUENCE [LARGE SCALE GENOMIC DNA]</scope>
    <source>
        <strain evidence="2 3">30C10-4-7</strain>
    </source>
</reference>